<dbReference type="EMBL" id="LAZP02001148">
    <property type="protein sequence ID" value="PFH55155.1"/>
    <property type="molecule type" value="Genomic_DNA"/>
</dbReference>
<evidence type="ECO:0000313" key="2">
    <source>
        <dbReference type="Proteomes" id="UP000037136"/>
    </source>
</evidence>
<comment type="caution">
    <text evidence="1">The sequence shown here is derived from an EMBL/GenBank/DDBJ whole genome shotgun (WGS) entry which is preliminary data.</text>
</comment>
<organism evidence="1 2">
    <name type="scientific">Ophiocordyceps unilateralis</name>
    <name type="common">Zombie-ant fungus</name>
    <name type="synonym">Torrubia unilateralis</name>
    <dbReference type="NCBI Taxonomy" id="268505"/>
    <lineage>
        <taxon>Eukaryota</taxon>
        <taxon>Fungi</taxon>
        <taxon>Dikarya</taxon>
        <taxon>Ascomycota</taxon>
        <taxon>Pezizomycotina</taxon>
        <taxon>Sordariomycetes</taxon>
        <taxon>Hypocreomycetidae</taxon>
        <taxon>Hypocreales</taxon>
        <taxon>Ophiocordycipitaceae</taxon>
        <taxon>Ophiocordyceps</taxon>
    </lineage>
</organism>
<dbReference type="Proteomes" id="UP000037136">
    <property type="component" value="Unassembled WGS sequence"/>
</dbReference>
<reference evidence="1 2" key="2">
    <citation type="journal article" date="2017" name="Sci. Rep.">
        <title>Ant-infecting Ophiocordyceps genomes reveal a high diversity of potential behavioral manipulation genes and a possible major role for enterotoxins.</title>
        <authorList>
            <person name="de Bekker C."/>
            <person name="Ohm R.A."/>
            <person name="Evans H.C."/>
            <person name="Brachmann A."/>
            <person name="Hughes D.P."/>
        </authorList>
    </citation>
    <scope>NUCLEOTIDE SEQUENCE [LARGE SCALE GENOMIC DNA]</scope>
    <source>
        <strain evidence="1 2">SC16a</strain>
    </source>
</reference>
<dbReference type="OrthoDB" id="5404599at2759"/>
<proteinExistence type="predicted"/>
<dbReference type="STRING" id="268505.A0A2A9NYQ9"/>
<keyword evidence="2" id="KW-1185">Reference proteome</keyword>
<dbReference type="AlphaFoldDB" id="A0A2A9NYQ9"/>
<sequence>MRTNSEPIESVKQFEDFIFAGSKIASPLYVALLRSFTQSFQAKANDGSWKVVAIIDWDASGFYPEYWECVKVTNNLTSREIFDWYNFHYGLDFETMRIG</sequence>
<reference evidence="1 2" key="1">
    <citation type="journal article" date="2015" name="BMC Genomics">
        <title>Gene expression during zombie ant biting behavior reflects the complexity underlying fungal parasitic behavioral manipulation.</title>
        <authorList>
            <person name="de Bekker C."/>
            <person name="Ohm R.A."/>
            <person name="Loreto R.G."/>
            <person name="Sebastian A."/>
            <person name="Albert I."/>
            <person name="Merrow M."/>
            <person name="Brachmann A."/>
            <person name="Hughes D.P."/>
        </authorList>
    </citation>
    <scope>NUCLEOTIDE SEQUENCE [LARGE SCALE GENOMIC DNA]</scope>
    <source>
        <strain evidence="1 2">SC16a</strain>
    </source>
</reference>
<accession>A0A2A9NYQ9</accession>
<name>A0A2A9NYQ9_OPHUN</name>
<evidence type="ECO:0000313" key="1">
    <source>
        <dbReference type="EMBL" id="PFH55155.1"/>
    </source>
</evidence>
<protein>
    <submittedName>
        <fullName evidence="1">Uncharacterized protein</fullName>
    </submittedName>
</protein>
<gene>
    <name evidence="1" type="ORF">XA68_10563</name>
</gene>